<sequence length="133" mass="14710">MPETDIRCGSPPLGWCRDIRDPGSGLRRPQICHVTVWQSDYPIAAVASACRRQLTAAHHQPIRARFAFLSSPVIECVNIFTKAGRRPLLTRVAREPFSSHPLSSLVHPSNYGAGPWTTLELGMLTSVLAPLWL</sequence>
<dbReference type="EMBL" id="JACVVK020000154">
    <property type="protein sequence ID" value="KAK7488132.1"/>
    <property type="molecule type" value="Genomic_DNA"/>
</dbReference>
<accession>A0ABD0KLW2</accession>
<proteinExistence type="predicted"/>
<keyword evidence="2" id="KW-1185">Reference proteome</keyword>
<gene>
    <name evidence="1" type="ORF">BaRGS_00020574</name>
</gene>
<dbReference type="AlphaFoldDB" id="A0ABD0KLW2"/>
<evidence type="ECO:0000313" key="2">
    <source>
        <dbReference type="Proteomes" id="UP001519460"/>
    </source>
</evidence>
<name>A0ABD0KLW2_9CAEN</name>
<dbReference type="Proteomes" id="UP001519460">
    <property type="component" value="Unassembled WGS sequence"/>
</dbReference>
<comment type="caution">
    <text evidence="1">The sequence shown here is derived from an EMBL/GenBank/DDBJ whole genome shotgun (WGS) entry which is preliminary data.</text>
</comment>
<organism evidence="1 2">
    <name type="scientific">Batillaria attramentaria</name>
    <dbReference type="NCBI Taxonomy" id="370345"/>
    <lineage>
        <taxon>Eukaryota</taxon>
        <taxon>Metazoa</taxon>
        <taxon>Spiralia</taxon>
        <taxon>Lophotrochozoa</taxon>
        <taxon>Mollusca</taxon>
        <taxon>Gastropoda</taxon>
        <taxon>Caenogastropoda</taxon>
        <taxon>Sorbeoconcha</taxon>
        <taxon>Cerithioidea</taxon>
        <taxon>Batillariidae</taxon>
        <taxon>Batillaria</taxon>
    </lineage>
</organism>
<evidence type="ECO:0000313" key="1">
    <source>
        <dbReference type="EMBL" id="KAK7488132.1"/>
    </source>
</evidence>
<reference evidence="1 2" key="1">
    <citation type="journal article" date="2023" name="Sci. Data">
        <title>Genome assembly of the Korean intertidal mud-creeper Batillaria attramentaria.</title>
        <authorList>
            <person name="Patra A.K."/>
            <person name="Ho P.T."/>
            <person name="Jun S."/>
            <person name="Lee S.J."/>
            <person name="Kim Y."/>
            <person name="Won Y.J."/>
        </authorList>
    </citation>
    <scope>NUCLEOTIDE SEQUENCE [LARGE SCALE GENOMIC DNA]</scope>
    <source>
        <strain evidence="1">Wonlab-2016</strain>
    </source>
</reference>
<protein>
    <submittedName>
        <fullName evidence="1">Uncharacterized protein</fullName>
    </submittedName>
</protein>